<keyword evidence="2" id="KW-1185">Reference proteome</keyword>
<dbReference type="EMBL" id="JARBJD010000294">
    <property type="protein sequence ID" value="KAK2944545.1"/>
    <property type="molecule type" value="Genomic_DNA"/>
</dbReference>
<accession>A0ABQ9X2M0</accession>
<name>A0ABQ9X2M0_9EUKA</name>
<sequence>MQDNHNSSTESKLIKKQQSLSQLSALPLLASRIIPDFDASSSRPTPPRSLTPLSAFVAGYIERNETFDWDIFQEWFVEGVIGLDSRLNLQSFQIPLVDEDVLTDETGTIRITCFGENGRIPPNWCQSVGKALKADSTYQKLMDSAGLEDFMNMLTMNTLRSSQDASPVSFLQAPCFRRPLIRLKSKFQDRENSSSHHLRPVAVMEEESPSIGFSTPVPQLFQQRPAGQSIGTQGVASEPVHLSMNVALSCHSPHISSDQTPSVAPILTEFKRPASFWRGKYRDRSDFVYTQI</sequence>
<protein>
    <submittedName>
        <fullName evidence="1">Uncharacterized protein</fullName>
    </submittedName>
</protein>
<evidence type="ECO:0000313" key="1">
    <source>
        <dbReference type="EMBL" id="KAK2944545.1"/>
    </source>
</evidence>
<evidence type="ECO:0000313" key="2">
    <source>
        <dbReference type="Proteomes" id="UP001281761"/>
    </source>
</evidence>
<gene>
    <name evidence="1" type="ORF">BLNAU_20551</name>
</gene>
<dbReference type="Proteomes" id="UP001281761">
    <property type="component" value="Unassembled WGS sequence"/>
</dbReference>
<organism evidence="1 2">
    <name type="scientific">Blattamonas nauphoetae</name>
    <dbReference type="NCBI Taxonomy" id="2049346"/>
    <lineage>
        <taxon>Eukaryota</taxon>
        <taxon>Metamonada</taxon>
        <taxon>Preaxostyla</taxon>
        <taxon>Oxymonadida</taxon>
        <taxon>Blattamonas</taxon>
    </lineage>
</organism>
<reference evidence="1 2" key="1">
    <citation type="journal article" date="2022" name="bioRxiv">
        <title>Genomics of Preaxostyla Flagellates Illuminates Evolutionary Transitions and the Path Towards Mitochondrial Loss.</title>
        <authorList>
            <person name="Novak L.V.F."/>
            <person name="Treitli S.C."/>
            <person name="Pyrih J."/>
            <person name="Halakuc P."/>
            <person name="Pipaliya S.V."/>
            <person name="Vacek V."/>
            <person name="Brzon O."/>
            <person name="Soukal P."/>
            <person name="Eme L."/>
            <person name="Dacks J.B."/>
            <person name="Karnkowska A."/>
            <person name="Elias M."/>
            <person name="Hampl V."/>
        </authorList>
    </citation>
    <scope>NUCLEOTIDE SEQUENCE [LARGE SCALE GENOMIC DNA]</scope>
    <source>
        <strain evidence="1">NAU3</strain>
        <tissue evidence="1">Gut</tissue>
    </source>
</reference>
<proteinExistence type="predicted"/>
<comment type="caution">
    <text evidence="1">The sequence shown here is derived from an EMBL/GenBank/DDBJ whole genome shotgun (WGS) entry which is preliminary data.</text>
</comment>